<reference evidence="4" key="1">
    <citation type="submission" date="2011-06" db="EMBL/GenBank/DDBJ databases">
        <title>The complete genome of chromosome of Runella slithyformis DSM 19594.</title>
        <authorList>
            <consortium name="US DOE Joint Genome Institute (JGI-PGF)"/>
            <person name="Lucas S."/>
            <person name="Han J."/>
            <person name="Lapidus A."/>
            <person name="Bruce D."/>
            <person name="Goodwin L."/>
            <person name="Pitluck S."/>
            <person name="Peters L."/>
            <person name="Kyrpides N."/>
            <person name="Mavromatis K."/>
            <person name="Ivanova N."/>
            <person name="Ovchinnikova G."/>
            <person name="Zhang X."/>
            <person name="Misra M."/>
            <person name="Detter J.C."/>
            <person name="Tapia R."/>
            <person name="Han C."/>
            <person name="Land M."/>
            <person name="Hauser L."/>
            <person name="Markowitz V."/>
            <person name="Cheng J.-F."/>
            <person name="Hugenholtz P."/>
            <person name="Woyke T."/>
            <person name="Wu D."/>
            <person name="Tindall B."/>
            <person name="Faehrich R."/>
            <person name="Brambilla E."/>
            <person name="Klenk H.-P."/>
            <person name="Eisen J.A."/>
        </authorList>
    </citation>
    <scope>NUCLEOTIDE SEQUENCE [LARGE SCALE GENOMIC DNA]</scope>
    <source>
        <strain evidence="4">ATCC 29530 / DSM 19594 / LMG 11500 / NCIMB 11436 / LSU 4</strain>
    </source>
</reference>
<feature type="domain" description="Transposase IS116/IS110/IS902 C-terminal" evidence="2">
    <location>
        <begin position="208"/>
        <end position="293"/>
    </location>
</feature>
<name>A0A7U3ZN59_RUNSL</name>
<dbReference type="EMBL" id="CP002859">
    <property type="protein sequence ID" value="AEI50295.1"/>
    <property type="molecule type" value="Genomic_DNA"/>
</dbReference>
<dbReference type="AlphaFoldDB" id="A0A7U3ZN59"/>
<keyword evidence="4" id="KW-1185">Reference proteome</keyword>
<dbReference type="RefSeq" id="WP_013929598.1">
    <property type="nucleotide sequence ID" value="NC_015703.1"/>
</dbReference>
<reference evidence="3 4" key="2">
    <citation type="journal article" date="2012" name="Stand. Genomic Sci.">
        <title>Complete genome sequence of the aquatic bacterium Runella slithyformis type strain (LSU 4(T)).</title>
        <authorList>
            <person name="Copeland A."/>
            <person name="Zhang X."/>
            <person name="Misra M."/>
            <person name="Lapidus A."/>
            <person name="Nolan M."/>
            <person name="Lucas S."/>
            <person name="Deshpande S."/>
            <person name="Cheng J.F."/>
            <person name="Tapia R."/>
            <person name="Goodwin L.A."/>
            <person name="Pitluck S."/>
            <person name="Liolios K."/>
            <person name="Pagani I."/>
            <person name="Ivanova N."/>
            <person name="Mikhailova N."/>
            <person name="Pati A."/>
            <person name="Chen A."/>
            <person name="Palaniappan K."/>
            <person name="Land M."/>
            <person name="Hauser L."/>
            <person name="Pan C."/>
            <person name="Jeffries C.D."/>
            <person name="Detter J.C."/>
            <person name="Brambilla E.M."/>
            <person name="Rohde M."/>
            <person name="Djao O.D."/>
            <person name="Goker M."/>
            <person name="Sikorski J."/>
            <person name="Tindall B.J."/>
            <person name="Woyke T."/>
            <person name="Bristow J."/>
            <person name="Eisen J.A."/>
            <person name="Markowitz V."/>
            <person name="Hugenholtz P."/>
            <person name="Kyrpides N.C."/>
            <person name="Klenk H.P."/>
            <person name="Mavromatis K."/>
        </authorList>
    </citation>
    <scope>NUCLEOTIDE SEQUENCE [LARGE SCALE GENOMIC DNA]</scope>
    <source>
        <strain evidence="4">ATCC 29530 / DSM 19594 / LMG 11500 / NCIMB 11436 / LSU 4</strain>
    </source>
</reference>
<dbReference type="GO" id="GO:0004803">
    <property type="term" value="F:transposase activity"/>
    <property type="evidence" value="ECO:0007669"/>
    <property type="project" value="InterPro"/>
</dbReference>
<dbReference type="Pfam" id="PF01548">
    <property type="entry name" value="DEDD_Tnp_IS110"/>
    <property type="match status" value="1"/>
</dbReference>
<organism evidence="3 4">
    <name type="scientific">Runella slithyformis (strain ATCC 29530 / DSM 19594 / LMG 11500 / NCIMB 11436 / LSU 4)</name>
    <dbReference type="NCBI Taxonomy" id="761193"/>
    <lineage>
        <taxon>Bacteria</taxon>
        <taxon>Pseudomonadati</taxon>
        <taxon>Bacteroidota</taxon>
        <taxon>Cytophagia</taxon>
        <taxon>Cytophagales</taxon>
        <taxon>Spirosomataceae</taxon>
        <taxon>Runella</taxon>
    </lineage>
</organism>
<evidence type="ECO:0000313" key="3">
    <source>
        <dbReference type="EMBL" id="AEI50295.1"/>
    </source>
</evidence>
<dbReference type="InterPro" id="IPR002525">
    <property type="entry name" value="Transp_IS110-like_N"/>
</dbReference>
<sequence length="336" mass="38148">METQYFIGIDISKESLNWAVCSSNKIILEHVSGNDIKSITKTVISLQRQLNFKLGSAVFCMEHTGIYHTRLLKYLLSRKAAIWLESGSQIKYSMGDVRGKNDIIDAQRIARYAYKNRDEIKLYVPPRAIIDQLDNLLDIRDRLVKVRQICLTALNEQKSCEANKTLTKDTKKYSAHTLKGVETDLQTLEKQIKELIDSDPQLKSLFDNITSIPGVGTVTAAKCIVITDEFKKFENAKQLACHAGVVPFENSSGSSLHSKPKVSKKAHKGIKATLSNCVMSAMRYNTHFKAYYERKLKEGKNKFTVFNAMKNKLVRLIFSLAKQGKKYDENYTYSLV</sequence>
<evidence type="ECO:0000259" key="2">
    <source>
        <dbReference type="Pfam" id="PF02371"/>
    </source>
</evidence>
<evidence type="ECO:0000259" key="1">
    <source>
        <dbReference type="Pfam" id="PF01548"/>
    </source>
</evidence>
<dbReference type="GO" id="GO:0003677">
    <property type="term" value="F:DNA binding"/>
    <property type="evidence" value="ECO:0007669"/>
    <property type="project" value="InterPro"/>
</dbReference>
<dbReference type="Pfam" id="PF02371">
    <property type="entry name" value="Transposase_20"/>
    <property type="match status" value="1"/>
</dbReference>
<dbReference type="InterPro" id="IPR047650">
    <property type="entry name" value="Transpos_IS110"/>
</dbReference>
<accession>A0A7U3ZN59</accession>
<evidence type="ECO:0000313" key="4">
    <source>
        <dbReference type="Proteomes" id="UP000000493"/>
    </source>
</evidence>
<dbReference type="Proteomes" id="UP000000493">
    <property type="component" value="Chromosome"/>
</dbReference>
<dbReference type="KEGG" id="rsi:Runsl_3941"/>
<dbReference type="PANTHER" id="PTHR33055:SF3">
    <property type="entry name" value="PUTATIVE TRANSPOSASE FOR IS117-RELATED"/>
    <property type="match status" value="1"/>
</dbReference>
<dbReference type="GO" id="GO:0006313">
    <property type="term" value="P:DNA transposition"/>
    <property type="evidence" value="ECO:0007669"/>
    <property type="project" value="InterPro"/>
</dbReference>
<protein>
    <submittedName>
        <fullName evidence="3">Transposase IS116/IS110/IS902 family protein</fullName>
    </submittedName>
</protein>
<gene>
    <name evidence="3" type="ordered locus">Runsl_3941</name>
</gene>
<proteinExistence type="predicted"/>
<dbReference type="NCBIfam" id="NF033542">
    <property type="entry name" value="transpos_IS110"/>
    <property type="match status" value="1"/>
</dbReference>
<dbReference type="PANTHER" id="PTHR33055">
    <property type="entry name" value="TRANSPOSASE FOR INSERTION SEQUENCE ELEMENT IS1111A"/>
    <property type="match status" value="1"/>
</dbReference>
<dbReference type="InterPro" id="IPR003346">
    <property type="entry name" value="Transposase_20"/>
</dbReference>
<feature type="domain" description="Transposase IS110-like N-terminal" evidence="1">
    <location>
        <begin position="7"/>
        <end position="147"/>
    </location>
</feature>